<dbReference type="PANTHER" id="PTHR30528">
    <property type="entry name" value="CYTOPLASMIC PROTEIN"/>
    <property type="match status" value="1"/>
</dbReference>
<dbReference type="AlphaFoldDB" id="A0A3N4ZIY2"/>
<dbReference type="OrthoDB" id="9787207at2"/>
<protein>
    <recommendedName>
        <fullName evidence="3">Winged helix-turn-helix domain-containing protein</fullName>
    </recommendedName>
</protein>
<organism evidence="1 2">
    <name type="scientific">Georgenia muralis</name>
    <dbReference type="NCBI Taxonomy" id="154117"/>
    <lineage>
        <taxon>Bacteria</taxon>
        <taxon>Bacillati</taxon>
        <taxon>Actinomycetota</taxon>
        <taxon>Actinomycetes</taxon>
        <taxon>Micrococcales</taxon>
        <taxon>Bogoriellaceae</taxon>
        <taxon>Georgenia</taxon>
    </lineage>
</organism>
<proteinExistence type="predicted"/>
<reference evidence="1 2" key="1">
    <citation type="submission" date="2018-11" db="EMBL/GenBank/DDBJ databases">
        <title>Sequencing the genomes of 1000 actinobacteria strains.</title>
        <authorList>
            <person name="Klenk H.-P."/>
        </authorList>
    </citation>
    <scope>NUCLEOTIDE SEQUENCE [LARGE SCALE GENOMIC DNA]</scope>
    <source>
        <strain evidence="1 2">DSM 14418</strain>
    </source>
</reference>
<gene>
    <name evidence="1" type="ORF">EDD32_0261</name>
</gene>
<keyword evidence="2" id="KW-1185">Reference proteome</keyword>
<name>A0A3N4ZIY2_9MICO</name>
<dbReference type="Proteomes" id="UP000280726">
    <property type="component" value="Unassembled WGS sequence"/>
</dbReference>
<sequence length="460" mass="49958">MTGTTPSRVLTPGQARRVAVAAQRLDRARPVGPVGVGHVTRLVERIGLLQIDSVNVLARAHLLPVFSRLGPYDVGLLDRLAGRRPRRLVEYWAHEASYVPPATYQLLRWRMERHRERNHWGRELAHHPGVVDAVRGLVAEHGPVTATQVHDLLGHRRGPREGWGWHWTPAKHALEHLFNIGEIATAHRTPQFERAYDLTERVLPAEVLARPVPAEADAVRELVAIAAAAHGVATLRGLADYFRLPVAPTARAVATLVADGTLEEVRVAGWSRPAFLQTAARLPRSTRARALLAPFDPLVFERRRLHEIWGMHYRIGIYTPVAQRTHGYYVLPFLLGEHLVARVDLKADRAAGVLRVRAAHAEDPAGVPGLPAGGAGVWPGAAEVVRELAAELAVTARWLGLGLVVVDGDAGGSLARDLAGHLARDAGHLARDAGHLARDAGHLARDAGHLARSPAAAGPE</sequence>
<dbReference type="Pfam" id="PF06224">
    <property type="entry name" value="AlkZ-like"/>
    <property type="match status" value="1"/>
</dbReference>
<dbReference type="RefSeq" id="WP_123913929.1">
    <property type="nucleotide sequence ID" value="NZ_RKRA01000001.1"/>
</dbReference>
<evidence type="ECO:0000313" key="2">
    <source>
        <dbReference type="Proteomes" id="UP000280726"/>
    </source>
</evidence>
<evidence type="ECO:0000313" key="1">
    <source>
        <dbReference type="EMBL" id="RPF25848.1"/>
    </source>
</evidence>
<accession>A0A3N4ZIY2</accession>
<dbReference type="InterPro" id="IPR009351">
    <property type="entry name" value="AlkZ-like"/>
</dbReference>
<comment type="caution">
    <text evidence="1">The sequence shown here is derived from an EMBL/GenBank/DDBJ whole genome shotgun (WGS) entry which is preliminary data.</text>
</comment>
<dbReference type="PANTHER" id="PTHR30528:SF0">
    <property type="entry name" value="CYTOPLASMIC PROTEIN"/>
    <property type="match status" value="1"/>
</dbReference>
<evidence type="ECO:0008006" key="3">
    <source>
        <dbReference type="Google" id="ProtNLM"/>
    </source>
</evidence>
<dbReference type="EMBL" id="RKRA01000001">
    <property type="protein sequence ID" value="RPF25848.1"/>
    <property type="molecule type" value="Genomic_DNA"/>
</dbReference>